<proteinExistence type="predicted"/>
<dbReference type="PANTHER" id="PTHR48146">
    <property type="entry name" value="K-STIMULATED PYROPHOSPHATE-ENERGIZED SODIUM PUMP PROTEIN"/>
    <property type="match status" value="1"/>
</dbReference>
<dbReference type="PANTHER" id="PTHR48146:SF2">
    <property type="entry name" value="K-STIMULATED PYROPHOSPHATE-ENERGIZED SODIUM PUMP PROTEIN"/>
    <property type="match status" value="1"/>
</dbReference>
<gene>
    <name evidence="1" type="ORF">OIU84_008571</name>
</gene>
<dbReference type="EMBL" id="JAPFFJ010000015">
    <property type="protein sequence ID" value="KAJ6408896.1"/>
    <property type="molecule type" value="Genomic_DNA"/>
</dbReference>
<accession>A0AAD6NXX3</accession>
<name>A0AAD6NXX3_9ROSI</name>
<keyword evidence="2" id="KW-1185">Reference proteome</keyword>
<protein>
    <submittedName>
        <fullName evidence="1">Uncharacterized protein</fullName>
    </submittedName>
</protein>
<organism evidence="1 2">
    <name type="scientific">Salix udensis</name>
    <dbReference type="NCBI Taxonomy" id="889485"/>
    <lineage>
        <taxon>Eukaryota</taxon>
        <taxon>Viridiplantae</taxon>
        <taxon>Streptophyta</taxon>
        <taxon>Embryophyta</taxon>
        <taxon>Tracheophyta</taxon>
        <taxon>Spermatophyta</taxon>
        <taxon>Magnoliopsida</taxon>
        <taxon>eudicotyledons</taxon>
        <taxon>Gunneridae</taxon>
        <taxon>Pentapetalae</taxon>
        <taxon>rosids</taxon>
        <taxon>fabids</taxon>
        <taxon>Malpighiales</taxon>
        <taxon>Salicaceae</taxon>
        <taxon>Saliceae</taxon>
        <taxon>Salix</taxon>
    </lineage>
</organism>
<sequence>MAKTSSATPGTGSSAYLNALTLEIEKKLQRALASPTQRRNLLQELFADIALEVDDRARGIIFSREEDAISPVDANAEGQLCFFNLLADYYVWVPESGKQILHLILQLWSQSFASHIFSLLFHKWVCSLALSQQKTKKNSLIYA</sequence>
<evidence type="ECO:0000313" key="1">
    <source>
        <dbReference type="EMBL" id="KAJ6408896.1"/>
    </source>
</evidence>
<dbReference type="AlphaFoldDB" id="A0AAD6NXX3"/>
<evidence type="ECO:0000313" key="2">
    <source>
        <dbReference type="Proteomes" id="UP001162972"/>
    </source>
</evidence>
<dbReference type="Proteomes" id="UP001162972">
    <property type="component" value="Chromosome 9"/>
</dbReference>
<comment type="caution">
    <text evidence="1">The sequence shown here is derived from an EMBL/GenBank/DDBJ whole genome shotgun (WGS) entry which is preliminary data.</text>
</comment>
<reference evidence="1 2" key="1">
    <citation type="journal article" date="2023" name="Int. J. Mol. Sci.">
        <title>De Novo Assembly and Annotation of 11 Diverse Shrub Willow (Salix) Genomes Reveals Novel Gene Organization in Sex-Linked Regions.</title>
        <authorList>
            <person name="Hyden B."/>
            <person name="Feng K."/>
            <person name="Yates T.B."/>
            <person name="Jawdy S."/>
            <person name="Cereghino C."/>
            <person name="Smart L.B."/>
            <person name="Muchero W."/>
        </authorList>
    </citation>
    <scope>NUCLEOTIDE SEQUENCE [LARGE SCALE GENOMIC DNA]</scope>
    <source>
        <tissue evidence="1">Shoot tip</tissue>
    </source>
</reference>